<evidence type="ECO:0000256" key="4">
    <source>
        <dbReference type="SAM" id="MobiDB-lite"/>
    </source>
</evidence>
<sequence length="241" mass="27523">MATIPTLLPLPIHQNPTFLSPLSWHRFIVPNSFRNRFSTFSTAIVSSSSVKIFRPLATAEPIDYVSEEDDSELSDDEDFSSFGSGYNVQIIVEEDESEDSIVQRFRREVAKSGIIQECRRRRFFENKQEKRKRKKREAARRNRRSSSKSFTWLSLKHEHSKGVTFMKLHPLVLNISLTFVGSHGQVLQAVPRVQLAASSAEEVPNAPAAKKVDDDLDDDSDEDIEDDSSGNWKDYDVELPY</sequence>
<dbReference type="GO" id="GO:0006412">
    <property type="term" value="P:translation"/>
    <property type="evidence" value="ECO:0007669"/>
    <property type="project" value="InterPro"/>
</dbReference>
<accession>A0A835RPJ5</accession>
<keyword evidence="6" id="KW-1185">Reference proteome</keyword>
<name>A0A835RPJ5_VANPL</name>
<dbReference type="PANTHER" id="PTHR21109:SF27">
    <property type="entry name" value="30S RIBOSOMAL PROTEIN S21, CHLOROPLASTIC"/>
    <property type="match status" value="1"/>
</dbReference>
<evidence type="ECO:0000256" key="2">
    <source>
        <dbReference type="ARBA" id="ARBA00022980"/>
    </source>
</evidence>
<dbReference type="Pfam" id="PF01165">
    <property type="entry name" value="Ribosomal_S21"/>
    <property type="match status" value="1"/>
</dbReference>
<dbReference type="GO" id="GO:0005840">
    <property type="term" value="C:ribosome"/>
    <property type="evidence" value="ECO:0007669"/>
    <property type="project" value="UniProtKB-KW"/>
</dbReference>
<evidence type="ECO:0000313" key="5">
    <source>
        <dbReference type="EMBL" id="KAG0495514.1"/>
    </source>
</evidence>
<reference evidence="5 6" key="1">
    <citation type="journal article" date="2020" name="Nat. Food">
        <title>A phased Vanilla planifolia genome enables genetic improvement of flavour and production.</title>
        <authorList>
            <person name="Hasing T."/>
            <person name="Tang H."/>
            <person name="Brym M."/>
            <person name="Khazi F."/>
            <person name="Huang T."/>
            <person name="Chambers A.H."/>
        </authorList>
    </citation>
    <scope>NUCLEOTIDE SEQUENCE [LARGE SCALE GENOMIC DNA]</scope>
    <source>
        <tissue evidence="5">Leaf</tissue>
    </source>
</reference>
<evidence type="ECO:0008006" key="7">
    <source>
        <dbReference type="Google" id="ProtNLM"/>
    </source>
</evidence>
<dbReference type="GO" id="GO:0003735">
    <property type="term" value="F:structural constituent of ribosome"/>
    <property type="evidence" value="ECO:0007669"/>
    <property type="project" value="InterPro"/>
</dbReference>
<dbReference type="InterPro" id="IPR001911">
    <property type="entry name" value="Ribosomal_bS21"/>
</dbReference>
<dbReference type="HAMAP" id="MF_00358">
    <property type="entry name" value="Ribosomal_bS21"/>
    <property type="match status" value="1"/>
</dbReference>
<keyword evidence="2" id="KW-0689">Ribosomal protein</keyword>
<dbReference type="Gene3D" id="1.20.5.1150">
    <property type="entry name" value="Ribosomal protein S8"/>
    <property type="match status" value="1"/>
</dbReference>
<evidence type="ECO:0000256" key="3">
    <source>
        <dbReference type="ARBA" id="ARBA00023274"/>
    </source>
</evidence>
<dbReference type="PANTHER" id="PTHR21109">
    <property type="entry name" value="MITOCHONDRIAL 28S RIBOSOMAL PROTEIN S21"/>
    <property type="match status" value="1"/>
</dbReference>
<comment type="similarity">
    <text evidence="1">Belongs to the bacterial ribosomal protein bS21 family.</text>
</comment>
<comment type="caution">
    <text evidence="5">The sequence shown here is derived from an EMBL/GenBank/DDBJ whole genome shotgun (WGS) entry which is preliminary data.</text>
</comment>
<dbReference type="AlphaFoldDB" id="A0A835RPJ5"/>
<dbReference type="NCBIfam" id="TIGR00030">
    <property type="entry name" value="S21p"/>
    <property type="match status" value="1"/>
</dbReference>
<evidence type="ECO:0000256" key="1">
    <source>
        <dbReference type="ARBA" id="ARBA00006640"/>
    </source>
</evidence>
<organism evidence="5 6">
    <name type="scientific">Vanilla planifolia</name>
    <name type="common">Vanilla</name>
    <dbReference type="NCBI Taxonomy" id="51239"/>
    <lineage>
        <taxon>Eukaryota</taxon>
        <taxon>Viridiplantae</taxon>
        <taxon>Streptophyta</taxon>
        <taxon>Embryophyta</taxon>
        <taxon>Tracheophyta</taxon>
        <taxon>Spermatophyta</taxon>
        <taxon>Magnoliopsida</taxon>
        <taxon>Liliopsida</taxon>
        <taxon>Asparagales</taxon>
        <taxon>Orchidaceae</taxon>
        <taxon>Vanilloideae</taxon>
        <taxon>Vanilleae</taxon>
        <taxon>Vanilla</taxon>
    </lineage>
</organism>
<dbReference type="InterPro" id="IPR038380">
    <property type="entry name" value="Ribosomal_bS21_sf"/>
</dbReference>
<dbReference type="EMBL" id="JADCNL010000001">
    <property type="protein sequence ID" value="KAG0495514.1"/>
    <property type="molecule type" value="Genomic_DNA"/>
</dbReference>
<feature type="compositionally biased region" description="Acidic residues" evidence="4">
    <location>
        <begin position="214"/>
        <end position="228"/>
    </location>
</feature>
<proteinExistence type="inferred from homology"/>
<evidence type="ECO:0000313" key="6">
    <source>
        <dbReference type="Proteomes" id="UP000636800"/>
    </source>
</evidence>
<feature type="region of interest" description="Disordered" evidence="4">
    <location>
        <begin position="198"/>
        <end position="241"/>
    </location>
</feature>
<keyword evidence="3" id="KW-0687">Ribonucleoprotein</keyword>
<dbReference type="Proteomes" id="UP000636800">
    <property type="component" value="Chromosome 1"/>
</dbReference>
<dbReference type="PRINTS" id="PR00976">
    <property type="entry name" value="RIBOSOMALS21"/>
</dbReference>
<protein>
    <recommendedName>
        <fullName evidence="7">30S ribosomal protein S21, chloroplastic</fullName>
    </recommendedName>
</protein>
<dbReference type="OrthoDB" id="771209at2759"/>
<dbReference type="GO" id="GO:1990904">
    <property type="term" value="C:ribonucleoprotein complex"/>
    <property type="evidence" value="ECO:0007669"/>
    <property type="project" value="UniProtKB-KW"/>
</dbReference>
<gene>
    <name evidence="5" type="ORF">HPP92_000205</name>
</gene>